<dbReference type="PANTHER" id="PTHR24205">
    <property type="entry name" value="FOUR AND A HALF LIM DOMAINS PROTEIN"/>
    <property type="match status" value="1"/>
</dbReference>
<sequence>MVEKCAKCKNDITGPVVTAMDKKWHNDCFVCGGCKSKLAGKTFHNKDGTPYCIECRKEKFDPTCAVSWTVTSNLLATARDLWLPGLA</sequence>
<dbReference type="FunFam" id="2.10.110.10:FF:000020">
    <property type="entry name" value="PDZ and LIM domain protein 5"/>
    <property type="match status" value="1"/>
</dbReference>
<dbReference type="Gene3D" id="2.10.110.10">
    <property type="entry name" value="Cysteine Rich Protein"/>
    <property type="match status" value="1"/>
</dbReference>
<keyword evidence="2" id="KW-0677">Repeat</keyword>
<reference evidence="7" key="1">
    <citation type="submission" date="2019-11" db="UniProtKB">
        <authorList>
            <consortium name="WormBaseParasite"/>
        </authorList>
    </citation>
    <scope>IDENTIFICATION</scope>
</reference>
<dbReference type="Pfam" id="PF00412">
    <property type="entry name" value="LIM"/>
    <property type="match status" value="1"/>
</dbReference>
<evidence type="ECO:0000256" key="1">
    <source>
        <dbReference type="ARBA" id="ARBA00022723"/>
    </source>
</evidence>
<dbReference type="GO" id="GO:0005634">
    <property type="term" value="C:nucleus"/>
    <property type="evidence" value="ECO:0007669"/>
    <property type="project" value="TreeGrafter"/>
</dbReference>
<dbReference type="GO" id="GO:0003712">
    <property type="term" value="F:transcription coregulator activity"/>
    <property type="evidence" value="ECO:0007669"/>
    <property type="project" value="TreeGrafter"/>
</dbReference>
<protein>
    <submittedName>
        <fullName evidence="7">LIM zinc-binding domain-containing protein</fullName>
    </submittedName>
</protein>
<evidence type="ECO:0000313" key="7">
    <source>
        <dbReference type="WBParaSite" id="MCU_002677-RA"/>
    </source>
</evidence>
<dbReference type="PANTHER" id="PTHR24205:SF16">
    <property type="entry name" value="GH01042P-RELATED"/>
    <property type="match status" value="1"/>
</dbReference>
<dbReference type="PROSITE" id="PS50023">
    <property type="entry name" value="LIM_DOMAIN_2"/>
    <property type="match status" value="1"/>
</dbReference>
<dbReference type="WBParaSite" id="MCU_002677-RA">
    <property type="protein sequence ID" value="MCU_002677-RA"/>
    <property type="gene ID" value="MCU_002677"/>
</dbReference>
<accession>A0A5K3ESD3</accession>
<feature type="domain" description="LIM zinc-binding" evidence="6">
    <location>
        <begin position="3"/>
        <end position="62"/>
    </location>
</feature>
<dbReference type="InterPro" id="IPR001781">
    <property type="entry name" value="Znf_LIM"/>
</dbReference>
<evidence type="ECO:0000259" key="6">
    <source>
        <dbReference type="PROSITE" id="PS50023"/>
    </source>
</evidence>
<dbReference type="GO" id="GO:0046872">
    <property type="term" value="F:metal ion binding"/>
    <property type="evidence" value="ECO:0007669"/>
    <property type="project" value="UniProtKB-KW"/>
</dbReference>
<dbReference type="SUPFAM" id="SSF57716">
    <property type="entry name" value="Glucocorticoid receptor-like (DNA-binding domain)"/>
    <property type="match status" value="2"/>
</dbReference>
<organism evidence="7">
    <name type="scientific">Mesocestoides corti</name>
    <name type="common">Flatworm</name>
    <dbReference type="NCBI Taxonomy" id="53468"/>
    <lineage>
        <taxon>Eukaryota</taxon>
        <taxon>Metazoa</taxon>
        <taxon>Spiralia</taxon>
        <taxon>Lophotrochozoa</taxon>
        <taxon>Platyhelminthes</taxon>
        <taxon>Cestoda</taxon>
        <taxon>Eucestoda</taxon>
        <taxon>Cyclophyllidea</taxon>
        <taxon>Mesocestoididae</taxon>
        <taxon>Mesocestoides</taxon>
    </lineage>
</organism>
<dbReference type="AlphaFoldDB" id="A0A5K3ESD3"/>
<name>A0A5K3ESD3_MESCO</name>
<evidence type="ECO:0000256" key="4">
    <source>
        <dbReference type="ARBA" id="ARBA00023038"/>
    </source>
</evidence>
<dbReference type="SMART" id="SM00132">
    <property type="entry name" value="LIM"/>
    <property type="match status" value="1"/>
</dbReference>
<evidence type="ECO:0000256" key="2">
    <source>
        <dbReference type="ARBA" id="ARBA00022737"/>
    </source>
</evidence>
<keyword evidence="3 5" id="KW-0862">Zinc</keyword>
<keyword evidence="4 5" id="KW-0440">LIM domain</keyword>
<proteinExistence type="predicted"/>
<dbReference type="PROSITE" id="PS00478">
    <property type="entry name" value="LIM_DOMAIN_1"/>
    <property type="match status" value="1"/>
</dbReference>
<evidence type="ECO:0000256" key="3">
    <source>
        <dbReference type="ARBA" id="ARBA00022833"/>
    </source>
</evidence>
<dbReference type="GO" id="GO:0030018">
    <property type="term" value="C:Z disc"/>
    <property type="evidence" value="ECO:0007669"/>
    <property type="project" value="TreeGrafter"/>
</dbReference>
<evidence type="ECO:0000256" key="5">
    <source>
        <dbReference type="PROSITE-ProRule" id="PRU00125"/>
    </source>
</evidence>
<keyword evidence="1 5" id="KW-0479">Metal-binding</keyword>